<dbReference type="PANTHER" id="PTHR43433:SF5">
    <property type="entry name" value="AB HYDROLASE-1 DOMAIN-CONTAINING PROTEIN"/>
    <property type="match status" value="1"/>
</dbReference>
<evidence type="ECO:0000313" key="3">
    <source>
        <dbReference type="EMBL" id="PZQ68932.1"/>
    </source>
</evidence>
<dbReference type="Pfam" id="PF00561">
    <property type="entry name" value="Abhydrolase_1"/>
    <property type="match status" value="1"/>
</dbReference>
<feature type="region of interest" description="Disordered" evidence="1">
    <location>
        <begin position="302"/>
        <end position="328"/>
    </location>
</feature>
<feature type="region of interest" description="Disordered" evidence="1">
    <location>
        <begin position="235"/>
        <end position="261"/>
    </location>
</feature>
<evidence type="ECO:0000256" key="1">
    <source>
        <dbReference type="SAM" id="MobiDB-lite"/>
    </source>
</evidence>
<accession>A0A2W5PTR5</accession>
<evidence type="ECO:0000259" key="2">
    <source>
        <dbReference type="Pfam" id="PF00561"/>
    </source>
</evidence>
<proteinExistence type="predicted"/>
<dbReference type="PRINTS" id="PR00111">
    <property type="entry name" value="ABHYDROLASE"/>
</dbReference>
<feature type="region of interest" description="Disordered" evidence="1">
    <location>
        <begin position="131"/>
        <end position="186"/>
    </location>
</feature>
<dbReference type="GO" id="GO:0004806">
    <property type="term" value="F:triacylglycerol lipase activity"/>
    <property type="evidence" value="ECO:0007669"/>
    <property type="project" value="TreeGrafter"/>
</dbReference>
<dbReference type="EMBL" id="QFPP01000308">
    <property type="protein sequence ID" value="PZQ68932.1"/>
    <property type="molecule type" value="Genomic_DNA"/>
</dbReference>
<feature type="region of interest" description="Disordered" evidence="1">
    <location>
        <begin position="356"/>
        <end position="387"/>
    </location>
</feature>
<feature type="domain" description="AB hydrolase-1" evidence="2">
    <location>
        <begin position="411"/>
        <end position="632"/>
    </location>
</feature>
<comment type="caution">
    <text evidence="3">The sequence shown here is derived from an EMBL/GenBank/DDBJ whole genome shotgun (WGS) entry which is preliminary data.</text>
</comment>
<dbReference type="Gene3D" id="3.40.50.1820">
    <property type="entry name" value="alpha/beta hydrolase"/>
    <property type="match status" value="1"/>
</dbReference>
<organism evidence="3 4">
    <name type="scientific">Variovorax paradoxus</name>
    <dbReference type="NCBI Taxonomy" id="34073"/>
    <lineage>
        <taxon>Bacteria</taxon>
        <taxon>Pseudomonadati</taxon>
        <taxon>Pseudomonadota</taxon>
        <taxon>Betaproteobacteria</taxon>
        <taxon>Burkholderiales</taxon>
        <taxon>Comamonadaceae</taxon>
        <taxon>Variovorax</taxon>
    </lineage>
</organism>
<dbReference type="GO" id="GO:0046503">
    <property type="term" value="P:glycerolipid catabolic process"/>
    <property type="evidence" value="ECO:0007669"/>
    <property type="project" value="TreeGrafter"/>
</dbReference>
<feature type="compositionally biased region" description="Basic residues" evidence="1">
    <location>
        <begin position="241"/>
        <end position="258"/>
    </location>
</feature>
<name>A0A2W5PTR5_VARPD</name>
<dbReference type="Proteomes" id="UP000249135">
    <property type="component" value="Unassembled WGS sequence"/>
</dbReference>
<sequence length="652" mass="71207">MVCNSASCRSFRRDSSACCSSVAGSFAFGMPITPWLSVHQKLFHFGESAVLDFLHGPATTDRRLRRHGRVPGHAGGRRRRRSGAGADRCLPCTDRRWRHLQHPAERHPCRRRARPGAAAPLLLVRGGHLPRQRHQAQDPHTLDATPVPRRPALRRRGRGSAGRTLRRFRPDARLRPAQRGQRAPDARAVVPCDLQRLRHGPTMAAGAGLRVPAAGPGGGAVGAGRARLELPPQRRRDGRCQRRGLSAKRTRGARHARQRTAPFHDPLHARRTAAAAGLLHPRDAAERRGTAADAGARRLALRRRSAHRAPLRPPGQRREAGRAGHRPCGPHFVPCARPRGDAHSPARIGDRLHRGAHRRLGDPPALPARPAGAAHRDDLLDGPGRGSRSMTRFVQAGEVRIAFDIEGQGDPLLLIHGAEASRQMFAALVPQLAPHFTVIAYDQRDCGETEAPEHPCTLADLARDAQQLIQVLGFRRAHVFGSSFGGRVAQALAVLHPRSVDHLVLGSTWPLPRPYEELCPDARRLAELRAALPATAEELATWFFPEDFLRTRPELRRLFAAARPASARSVRRGETVRTTLERGVADIVAPTLVLAGELDRVVPPSVTLSMAGRIRSADAVLLPGVGHVTALQAPQVLAQHILRFLRPEGAKP</sequence>
<gene>
    <name evidence="3" type="ORF">DI563_19950</name>
</gene>
<dbReference type="InterPro" id="IPR050471">
    <property type="entry name" value="AB_hydrolase"/>
</dbReference>
<dbReference type="InterPro" id="IPR000073">
    <property type="entry name" value="AB_hydrolase_1"/>
</dbReference>
<protein>
    <recommendedName>
        <fullName evidence="2">AB hydrolase-1 domain-containing protein</fullName>
    </recommendedName>
</protein>
<dbReference type="PANTHER" id="PTHR43433">
    <property type="entry name" value="HYDROLASE, ALPHA/BETA FOLD FAMILY PROTEIN"/>
    <property type="match status" value="1"/>
</dbReference>
<reference evidence="3 4" key="1">
    <citation type="submission" date="2017-08" db="EMBL/GenBank/DDBJ databases">
        <title>Infants hospitalized years apart are colonized by the same room-sourced microbial strains.</title>
        <authorList>
            <person name="Brooks B."/>
            <person name="Olm M.R."/>
            <person name="Firek B.A."/>
            <person name="Baker R."/>
            <person name="Thomas B.C."/>
            <person name="Morowitz M.J."/>
            <person name="Banfield J.F."/>
        </authorList>
    </citation>
    <scope>NUCLEOTIDE SEQUENCE [LARGE SCALE GENOMIC DNA]</scope>
    <source>
        <strain evidence="3">S2_005_003_R2_41</strain>
    </source>
</reference>
<dbReference type="SUPFAM" id="SSF53474">
    <property type="entry name" value="alpha/beta-Hydrolases"/>
    <property type="match status" value="1"/>
</dbReference>
<dbReference type="InterPro" id="IPR029058">
    <property type="entry name" value="AB_hydrolase_fold"/>
</dbReference>
<evidence type="ECO:0000313" key="4">
    <source>
        <dbReference type="Proteomes" id="UP000249135"/>
    </source>
</evidence>
<dbReference type="AlphaFoldDB" id="A0A2W5PTR5"/>